<dbReference type="RefSeq" id="WP_115579057.1">
    <property type="nucleotide sequence ID" value="NZ_NXLX01000009.1"/>
</dbReference>
<dbReference type="NCBIfam" id="NF010483">
    <property type="entry name" value="PRK13908.1"/>
    <property type="match status" value="1"/>
</dbReference>
<reference evidence="2 3" key="1">
    <citation type="submission" date="2018-04" db="EMBL/GenBank/DDBJ databases">
        <title>Novel Campyloabacter and Helicobacter Species and Strains.</title>
        <authorList>
            <person name="Mannion A.J."/>
            <person name="Shen Z."/>
            <person name="Fox J.G."/>
        </authorList>
    </citation>
    <scope>NUCLEOTIDE SEQUENCE [LARGE SCALE GENOMIC DNA]</scope>
    <source>
        <strain evidence="2 3">MIT 04-9362</strain>
    </source>
</reference>
<evidence type="ECO:0000313" key="3">
    <source>
        <dbReference type="Proteomes" id="UP000256695"/>
    </source>
</evidence>
<dbReference type="Proteomes" id="UP000256695">
    <property type="component" value="Unassembled WGS sequence"/>
</dbReference>
<feature type="domain" description="DNA replication/recombination mediator RecO N-terminal" evidence="1">
    <location>
        <begin position="1"/>
        <end position="71"/>
    </location>
</feature>
<comment type="caution">
    <text evidence="2">The sequence shown here is derived from an EMBL/GenBank/DDBJ whole genome shotgun (WGS) entry which is preliminary data.</text>
</comment>
<dbReference type="EMBL" id="NXLX01000009">
    <property type="protein sequence ID" value="RDU73585.1"/>
    <property type="molecule type" value="Genomic_DNA"/>
</dbReference>
<accession>A0A3D8J8R4</accession>
<evidence type="ECO:0000313" key="2">
    <source>
        <dbReference type="EMBL" id="RDU73585.1"/>
    </source>
</evidence>
<name>A0A3D8J8R4_9HELI</name>
<dbReference type="OrthoDB" id="5338768at2"/>
<dbReference type="AlphaFoldDB" id="A0A3D8J8R4"/>
<proteinExistence type="predicted"/>
<gene>
    <name evidence="2" type="ORF">CQA57_04575</name>
</gene>
<dbReference type="InterPro" id="IPR022572">
    <property type="entry name" value="DNA_rep/recomb_RecO_N"/>
</dbReference>
<dbReference type="Pfam" id="PF13114">
    <property type="entry name" value="RecO_N_2"/>
    <property type="match status" value="1"/>
</dbReference>
<protein>
    <submittedName>
        <fullName evidence="2">Recombination protein RecO</fullName>
    </submittedName>
</protein>
<sequence length="205" mass="24280">MQGYIIHITPQKNEDIILSILTPQKIKKLYRFYGARHSILQLGKKIDFEVENNGIFMPKLRNITALNFSWERDLQRLQIWQRYIQLLFKHFEGIEAIDNFYFSMLETGSAKLTLQNPYRVILEMYASLLKYEGRIPSFDMCFLCAHPLQEQIALTRSFLPTHTNCIPSTNSFLIKNIQYFLTQCSTIYLEDKEIHHLWQILLQGI</sequence>
<keyword evidence="3" id="KW-1185">Reference proteome</keyword>
<organism evidence="2 3">
    <name type="scientific">Helicobacter anseris</name>
    <dbReference type="NCBI Taxonomy" id="375926"/>
    <lineage>
        <taxon>Bacteria</taxon>
        <taxon>Pseudomonadati</taxon>
        <taxon>Campylobacterota</taxon>
        <taxon>Epsilonproteobacteria</taxon>
        <taxon>Campylobacterales</taxon>
        <taxon>Helicobacteraceae</taxon>
        <taxon>Helicobacter</taxon>
    </lineage>
</organism>
<evidence type="ECO:0000259" key="1">
    <source>
        <dbReference type="Pfam" id="PF13114"/>
    </source>
</evidence>